<dbReference type="SUPFAM" id="SSF56281">
    <property type="entry name" value="Metallo-hydrolase/oxidoreductase"/>
    <property type="match status" value="1"/>
</dbReference>
<evidence type="ECO:0008006" key="2">
    <source>
        <dbReference type="Google" id="ProtNLM"/>
    </source>
</evidence>
<evidence type="ECO:0000313" key="1">
    <source>
        <dbReference type="EMBL" id="GAI80203.1"/>
    </source>
</evidence>
<gene>
    <name evidence="1" type="ORF">S12H4_24663</name>
</gene>
<dbReference type="InterPro" id="IPR036866">
    <property type="entry name" value="RibonucZ/Hydroxyglut_hydro"/>
</dbReference>
<accession>X1RHW1</accession>
<name>X1RHW1_9ZZZZ</name>
<proteinExistence type="predicted"/>
<protein>
    <recommendedName>
        <fullName evidence="2">Metallo-beta-lactamase domain-containing protein</fullName>
    </recommendedName>
</protein>
<dbReference type="Gene3D" id="3.60.15.10">
    <property type="entry name" value="Ribonuclease Z/Hydroxyacylglutathione hydrolase-like"/>
    <property type="match status" value="1"/>
</dbReference>
<reference evidence="1" key="1">
    <citation type="journal article" date="2014" name="Front. Microbiol.">
        <title>High frequency of phylogenetically diverse reductive dehalogenase-homologous genes in deep subseafloor sedimentary metagenomes.</title>
        <authorList>
            <person name="Kawai M."/>
            <person name="Futagami T."/>
            <person name="Toyoda A."/>
            <person name="Takaki Y."/>
            <person name="Nishi S."/>
            <person name="Hori S."/>
            <person name="Arai W."/>
            <person name="Tsubouchi T."/>
            <person name="Morono Y."/>
            <person name="Uchiyama I."/>
            <person name="Ito T."/>
            <person name="Fujiyama A."/>
            <person name="Inagaki F."/>
            <person name="Takami H."/>
        </authorList>
    </citation>
    <scope>NUCLEOTIDE SEQUENCE</scope>
    <source>
        <strain evidence="1">Expedition CK06-06</strain>
    </source>
</reference>
<feature type="non-terminal residue" evidence="1">
    <location>
        <position position="144"/>
    </location>
</feature>
<organism evidence="1">
    <name type="scientific">marine sediment metagenome</name>
    <dbReference type="NCBI Taxonomy" id="412755"/>
    <lineage>
        <taxon>unclassified sequences</taxon>
        <taxon>metagenomes</taxon>
        <taxon>ecological metagenomes</taxon>
    </lineage>
</organism>
<dbReference type="AlphaFoldDB" id="X1RHW1"/>
<comment type="caution">
    <text evidence="1">The sequence shown here is derived from an EMBL/GenBank/DDBJ whole genome shotgun (WGS) entry which is preliminary data.</text>
</comment>
<feature type="non-terminal residue" evidence="1">
    <location>
        <position position="1"/>
    </location>
</feature>
<sequence>RPEFALAIEKVVFPNLTFKERLTFVDEGVEFFYTPGHTKDSASCYDSIDKILLIGDILVHPLPSINWPNLDKFIETLVSFKNIEFNKMILGHEKVLEDTKFIDETIDYIKRFKELDVDFTGFTDVHALMYRWGLVNIAKNLKKE</sequence>
<dbReference type="EMBL" id="BARW01013465">
    <property type="protein sequence ID" value="GAI80203.1"/>
    <property type="molecule type" value="Genomic_DNA"/>
</dbReference>